<feature type="transmembrane region" description="Helical" evidence="1">
    <location>
        <begin position="67"/>
        <end position="93"/>
    </location>
</feature>
<evidence type="ECO:0000313" key="2">
    <source>
        <dbReference type="EMBL" id="MSU02557.1"/>
    </source>
</evidence>
<feature type="transmembrane region" description="Helical" evidence="1">
    <location>
        <begin position="40"/>
        <end position="61"/>
    </location>
</feature>
<dbReference type="Proteomes" id="UP000469523">
    <property type="component" value="Unassembled WGS sequence"/>
</dbReference>
<proteinExistence type="predicted"/>
<organism evidence="2 3">
    <name type="scientific">Tissierella pigra</name>
    <dbReference type="NCBI Taxonomy" id="2607614"/>
    <lineage>
        <taxon>Bacteria</taxon>
        <taxon>Bacillati</taxon>
        <taxon>Bacillota</taxon>
        <taxon>Tissierellia</taxon>
        <taxon>Tissierellales</taxon>
        <taxon>Tissierellaceae</taxon>
        <taxon>Tissierella</taxon>
    </lineage>
</organism>
<keyword evidence="3" id="KW-1185">Reference proteome</keyword>
<gene>
    <name evidence="2" type="ORF">FYJ83_13940</name>
</gene>
<comment type="caution">
    <text evidence="2">The sequence shown here is derived from an EMBL/GenBank/DDBJ whole genome shotgun (WGS) entry which is preliminary data.</text>
</comment>
<dbReference type="RefSeq" id="WP_154441539.1">
    <property type="nucleotide sequence ID" value="NZ_VUNQ01000036.1"/>
</dbReference>
<dbReference type="AlphaFoldDB" id="A0A6N7XXL6"/>
<accession>A0A6N7XXL6</accession>
<evidence type="ECO:0000313" key="3">
    <source>
        <dbReference type="Proteomes" id="UP000469523"/>
    </source>
</evidence>
<name>A0A6N7XXL6_9FIRM</name>
<dbReference type="EMBL" id="VUNQ01000036">
    <property type="protein sequence ID" value="MSU02557.1"/>
    <property type="molecule type" value="Genomic_DNA"/>
</dbReference>
<keyword evidence="1" id="KW-0812">Transmembrane</keyword>
<keyword evidence="1" id="KW-0472">Membrane</keyword>
<evidence type="ECO:0000256" key="1">
    <source>
        <dbReference type="SAM" id="Phobius"/>
    </source>
</evidence>
<protein>
    <submittedName>
        <fullName evidence="2">Uncharacterized protein</fullName>
    </submittedName>
</protein>
<sequence>MRLWIIPDHLIRQFEYKNLRDEEYEKVVRRMECTYTTKQSVIMILKGILFTITLTVIEYIIKNLEISGLLMIIFKVGFFGSLMGIAYVPYGLYNFIKSFMRN</sequence>
<reference evidence="2 3" key="1">
    <citation type="submission" date="2019-09" db="EMBL/GenBank/DDBJ databases">
        <title>In-depth cultivation of the pig gut microbiome towards novel bacterial diversity and tailored functional studies.</title>
        <authorList>
            <person name="Wylensek D."/>
            <person name="Hitch T.C.A."/>
            <person name="Clavel T."/>
        </authorList>
    </citation>
    <scope>NUCLEOTIDE SEQUENCE [LARGE SCALE GENOMIC DNA]</scope>
    <source>
        <strain evidence="2 3">WCA3-693-APC-4?</strain>
    </source>
</reference>
<keyword evidence="1" id="KW-1133">Transmembrane helix</keyword>